<gene>
    <name evidence="4" type="ORF">AAIA72_01465</name>
</gene>
<feature type="domain" description="Response regulatory" evidence="2">
    <location>
        <begin position="180"/>
        <end position="305"/>
    </location>
</feature>
<dbReference type="InterPro" id="IPR011006">
    <property type="entry name" value="CheY-like_superfamily"/>
</dbReference>
<dbReference type="InterPro" id="IPR036061">
    <property type="entry name" value="CheW-like_dom_sf"/>
</dbReference>
<feature type="modified residue" description="4-aspartylphosphate" evidence="1">
    <location>
        <position position="238"/>
    </location>
</feature>
<evidence type="ECO:0000259" key="3">
    <source>
        <dbReference type="PROSITE" id="PS50851"/>
    </source>
</evidence>
<dbReference type="InterPro" id="IPR024181">
    <property type="entry name" value="Chemotax_regulator_CheV"/>
</dbReference>
<dbReference type="PIRSF" id="PIRSF002867">
    <property type="entry name" value="CheV"/>
    <property type="match status" value="1"/>
</dbReference>
<name>A0AB39UXH6_9GAMM</name>
<dbReference type="Gene3D" id="3.40.50.2300">
    <property type="match status" value="1"/>
</dbReference>
<dbReference type="RefSeq" id="WP_369601683.1">
    <property type="nucleotide sequence ID" value="NZ_CP154858.1"/>
</dbReference>
<protein>
    <submittedName>
        <fullName evidence="4">Chemotaxis protein CheV</fullName>
    </submittedName>
</protein>
<proteinExistence type="predicted"/>
<dbReference type="SMART" id="SM00448">
    <property type="entry name" value="REC"/>
    <property type="match status" value="1"/>
</dbReference>
<organism evidence="4">
    <name type="scientific">Thermohahella caldifontis</name>
    <dbReference type="NCBI Taxonomy" id="3142973"/>
    <lineage>
        <taxon>Bacteria</taxon>
        <taxon>Pseudomonadati</taxon>
        <taxon>Pseudomonadota</taxon>
        <taxon>Gammaproteobacteria</taxon>
        <taxon>Oceanospirillales</taxon>
        <taxon>Hahellaceae</taxon>
        <taxon>Thermohahella</taxon>
    </lineage>
</organism>
<dbReference type="SMART" id="SM00260">
    <property type="entry name" value="CheW"/>
    <property type="match status" value="1"/>
</dbReference>
<dbReference type="PANTHER" id="PTHR47233:SF3">
    <property type="entry name" value="CHEMOTAXIS PROTEIN CHEV"/>
    <property type="match status" value="1"/>
</dbReference>
<dbReference type="Pfam" id="PF01584">
    <property type="entry name" value="CheW"/>
    <property type="match status" value="1"/>
</dbReference>
<dbReference type="Gene3D" id="2.40.50.180">
    <property type="entry name" value="CheA-289, Domain 4"/>
    <property type="match status" value="1"/>
</dbReference>
<dbReference type="CDD" id="cd19924">
    <property type="entry name" value="REC_CheV-like"/>
    <property type="match status" value="1"/>
</dbReference>
<sequence>MADLLSSIDARTKLVGENRLELLLFRLAGRQLYALNVFKIQEVLKLPNLTAVPHRHPHVLGVTHIRDLTVPVINLSQAIRLTPLDPKTSDTLIVCEYNRQVQAFLVGGVERIVNMNWEQILPPPRGAGKYHYVTAITHYNDQIVEIIDVERVLADISPPSTDVPAEILKDEIKAQTEGREILLVDDSPVALAQAKGTLSHLGIRAITASNGQEALSLLKSWADQGIHVPEKLLMVITDAEMPSMDGYRLTTEIRQDPRLKDLYVVLHTSLSGSFNKAMVKKVGCDDFLSKFKPEELVLAVEQRLQARREAH</sequence>
<dbReference type="SUPFAM" id="SSF52172">
    <property type="entry name" value="CheY-like"/>
    <property type="match status" value="1"/>
</dbReference>
<dbReference type="InterPro" id="IPR002545">
    <property type="entry name" value="CheW-lke_dom"/>
</dbReference>
<dbReference type="EMBL" id="CP154858">
    <property type="protein sequence ID" value="XDT72679.1"/>
    <property type="molecule type" value="Genomic_DNA"/>
</dbReference>
<reference evidence="4" key="1">
    <citation type="submission" date="2024-05" db="EMBL/GenBank/DDBJ databases">
        <title>Genome sequencing of novel strain.</title>
        <authorList>
            <person name="Ganbat D."/>
            <person name="Ganbat S."/>
            <person name="Lee S.-J."/>
        </authorList>
    </citation>
    <scope>NUCLEOTIDE SEQUENCE</scope>
    <source>
        <strain evidence="4">SMD15-11</strain>
    </source>
</reference>
<dbReference type="PROSITE" id="PS50110">
    <property type="entry name" value="RESPONSE_REGULATORY"/>
    <property type="match status" value="1"/>
</dbReference>
<keyword evidence="1" id="KW-0597">Phosphoprotein</keyword>
<dbReference type="SUPFAM" id="SSF50341">
    <property type="entry name" value="CheW-like"/>
    <property type="match status" value="1"/>
</dbReference>
<accession>A0AB39UXH6</accession>
<dbReference type="KEGG" id="tcd:AAIA72_01465"/>
<evidence type="ECO:0000256" key="1">
    <source>
        <dbReference type="PROSITE-ProRule" id="PRU00169"/>
    </source>
</evidence>
<dbReference type="Pfam" id="PF00072">
    <property type="entry name" value="Response_reg"/>
    <property type="match status" value="1"/>
</dbReference>
<dbReference type="GO" id="GO:0000160">
    <property type="term" value="P:phosphorelay signal transduction system"/>
    <property type="evidence" value="ECO:0007669"/>
    <property type="project" value="InterPro"/>
</dbReference>
<dbReference type="Gene3D" id="2.30.30.40">
    <property type="entry name" value="SH3 Domains"/>
    <property type="match status" value="1"/>
</dbReference>
<dbReference type="InterPro" id="IPR001789">
    <property type="entry name" value="Sig_transdc_resp-reg_receiver"/>
</dbReference>
<dbReference type="GO" id="GO:0006935">
    <property type="term" value="P:chemotaxis"/>
    <property type="evidence" value="ECO:0007669"/>
    <property type="project" value="InterPro"/>
</dbReference>
<dbReference type="AlphaFoldDB" id="A0AB39UXH6"/>
<evidence type="ECO:0000313" key="4">
    <source>
        <dbReference type="EMBL" id="XDT72679.1"/>
    </source>
</evidence>
<feature type="domain" description="CheW-like" evidence="3">
    <location>
        <begin position="19"/>
        <end position="158"/>
    </location>
</feature>
<dbReference type="PANTHER" id="PTHR47233">
    <property type="entry name" value="CHEMOTAXIS PROTEIN CHEV"/>
    <property type="match status" value="1"/>
</dbReference>
<dbReference type="PROSITE" id="PS50851">
    <property type="entry name" value="CHEW"/>
    <property type="match status" value="1"/>
</dbReference>
<evidence type="ECO:0000259" key="2">
    <source>
        <dbReference type="PROSITE" id="PS50110"/>
    </source>
</evidence>